<dbReference type="STRING" id="1231657.A0A1Y1YCE9"/>
<dbReference type="AlphaFoldDB" id="A0A1Y1YCE9"/>
<evidence type="ECO:0000313" key="3">
    <source>
        <dbReference type="Proteomes" id="UP000193144"/>
    </source>
</evidence>
<dbReference type="InterPro" id="IPR001214">
    <property type="entry name" value="SET_dom"/>
</dbReference>
<gene>
    <name evidence="2" type="ORF">BCR34DRAFT_441204</name>
</gene>
<comment type="caution">
    <text evidence="2">The sequence shown here is derived from an EMBL/GenBank/DDBJ whole genome shotgun (WGS) entry which is preliminary data.</text>
</comment>
<evidence type="ECO:0000313" key="2">
    <source>
        <dbReference type="EMBL" id="ORX95668.1"/>
    </source>
</evidence>
<dbReference type="Gene3D" id="1.25.40.10">
    <property type="entry name" value="Tetratricopeptide repeat domain"/>
    <property type="match status" value="1"/>
</dbReference>
<dbReference type="InterPro" id="IPR011990">
    <property type="entry name" value="TPR-like_helical_dom_sf"/>
</dbReference>
<dbReference type="PANTHER" id="PTHR47332">
    <property type="entry name" value="SET DOMAIN-CONTAINING PROTEIN 5"/>
    <property type="match status" value="1"/>
</dbReference>
<dbReference type="EMBL" id="MCFA01000273">
    <property type="protein sequence ID" value="ORX95668.1"/>
    <property type="molecule type" value="Genomic_DNA"/>
</dbReference>
<dbReference type="SUPFAM" id="SSF82199">
    <property type="entry name" value="SET domain"/>
    <property type="match status" value="1"/>
</dbReference>
<dbReference type="OrthoDB" id="438641at2759"/>
<feature type="non-terminal residue" evidence="2">
    <location>
        <position position="369"/>
    </location>
</feature>
<protein>
    <recommendedName>
        <fullName evidence="1">SET domain-containing protein</fullName>
    </recommendedName>
</protein>
<dbReference type="Gene3D" id="2.170.270.10">
    <property type="entry name" value="SET domain"/>
    <property type="match status" value="1"/>
</dbReference>
<dbReference type="InterPro" id="IPR046341">
    <property type="entry name" value="SET_dom_sf"/>
</dbReference>
<dbReference type="Pfam" id="PF00856">
    <property type="entry name" value="SET"/>
    <property type="match status" value="1"/>
</dbReference>
<accession>A0A1Y1YCE9</accession>
<feature type="non-terminal residue" evidence="2">
    <location>
        <position position="1"/>
    </location>
</feature>
<keyword evidence="3" id="KW-1185">Reference proteome</keyword>
<sequence length="369" mass="41490">PQAEKRSHWSHEPFCKYSKNLVTVGKKFCTYTTNTTGLTGVSVIVTPSLAARIAKDELLENDPAHNFLPLSLASKLKEDPPWSVREVPGKGMGVFAARRIERFETVMVDQASVLEDIDAEKALSTTEEREMLARAFKQLKFPEALMNMSAEHARREERGQLEADIMVTNSFGTEIDGTNIRALFPQISRINHECNPNSFVLISRTGTSMAVKAYREIEPGEELNISCMFGVRLLCLKIISDTFLVDLRLGHTFARRQGLIKSKWGFTCTCSLCSLSHAEKTASDIRRTLIKQIDNKIVELWQEGHQKEALSLAEESIEIVKDEGLNHFLPSHYALLAKLWLMLGKRDKAEGFGRKGFGMLVDMGYLGHE</sequence>
<evidence type="ECO:0000259" key="1">
    <source>
        <dbReference type="PROSITE" id="PS50280"/>
    </source>
</evidence>
<organism evidence="2 3">
    <name type="scientific">Clohesyomyces aquaticus</name>
    <dbReference type="NCBI Taxonomy" id="1231657"/>
    <lineage>
        <taxon>Eukaryota</taxon>
        <taxon>Fungi</taxon>
        <taxon>Dikarya</taxon>
        <taxon>Ascomycota</taxon>
        <taxon>Pezizomycotina</taxon>
        <taxon>Dothideomycetes</taxon>
        <taxon>Pleosporomycetidae</taxon>
        <taxon>Pleosporales</taxon>
        <taxon>Lindgomycetaceae</taxon>
        <taxon>Clohesyomyces</taxon>
    </lineage>
</organism>
<dbReference type="PROSITE" id="PS50280">
    <property type="entry name" value="SET"/>
    <property type="match status" value="1"/>
</dbReference>
<dbReference type="CDD" id="cd20071">
    <property type="entry name" value="SET_SMYD"/>
    <property type="match status" value="1"/>
</dbReference>
<dbReference type="PANTHER" id="PTHR47332:SF2">
    <property type="entry name" value="SET-6"/>
    <property type="match status" value="1"/>
</dbReference>
<dbReference type="Proteomes" id="UP000193144">
    <property type="component" value="Unassembled WGS sequence"/>
</dbReference>
<reference evidence="2 3" key="1">
    <citation type="submission" date="2016-07" db="EMBL/GenBank/DDBJ databases">
        <title>Pervasive Adenine N6-methylation of Active Genes in Fungi.</title>
        <authorList>
            <consortium name="DOE Joint Genome Institute"/>
            <person name="Mondo S.J."/>
            <person name="Dannebaum R.O."/>
            <person name="Kuo R.C."/>
            <person name="Labutti K."/>
            <person name="Haridas S."/>
            <person name="Kuo A."/>
            <person name="Salamov A."/>
            <person name="Ahrendt S.R."/>
            <person name="Lipzen A."/>
            <person name="Sullivan W."/>
            <person name="Andreopoulos W.B."/>
            <person name="Clum A."/>
            <person name="Lindquist E."/>
            <person name="Daum C."/>
            <person name="Ramamoorthy G.K."/>
            <person name="Gryganskyi A."/>
            <person name="Culley D."/>
            <person name="Magnuson J.K."/>
            <person name="James T.Y."/>
            <person name="O'Malley M.A."/>
            <person name="Stajich J.E."/>
            <person name="Spatafora J.W."/>
            <person name="Visel A."/>
            <person name="Grigoriev I.V."/>
        </authorList>
    </citation>
    <scope>NUCLEOTIDE SEQUENCE [LARGE SCALE GENOMIC DNA]</scope>
    <source>
        <strain evidence="2 3">CBS 115471</strain>
    </source>
</reference>
<dbReference type="InterPro" id="IPR053185">
    <property type="entry name" value="SET_domain_protein"/>
</dbReference>
<feature type="domain" description="SET" evidence="1">
    <location>
        <begin position="80"/>
        <end position="228"/>
    </location>
</feature>
<proteinExistence type="predicted"/>
<name>A0A1Y1YCE9_9PLEO</name>